<keyword evidence="4" id="KW-1185">Reference proteome</keyword>
<gene>
    <name evidence="3" type="ORF">H9639_10460</name>
</gene>
<name>A0ABR8UT27_9MICC</name>
<evidence type="ECO:0000313" key="3">
    <source>
        <dbReference type="EMBL" id="MBD7995719.1"/>
    </source>
</evidence>
<comment type="similarity">
    <text evidence="1">Belongs to the metallo-dependent hydrolases superfamily.</text>
</comment>
<dbReference type="InterPro" id="IPR006680">
    <property type="entry name" value="Amidohydro-rel"/>
</dbReference>
<dbReference type="PANTHER" id="PTHR43569:SF1">
    <property type="entry name" value="BLL3371 PROTEIN"/>
    <property type="match status" value="1"/>
</dbReference>
<dbReference type="Pfam" id="PF04909">
    <property type="entry name" value="Amidohydro_2"/>
    <property type="match status" value="1"/>
</dbReference>
<comment type="caution">
    <text evidence="3">The sequence shown here is derived from an EMBL/GenBank/DDBJ whole genome shotgun (WGS) entry which is preliminary data.</text>
</comment>
<proteinExistence type="inferred from homology"/>
<dbReference type="InterPro" id="IPR032466">
    <property type="entry name" value="Metal_Hydrolase"/>
</dbReference>
<dbReference type="Proteomes" id="UP000609874">
    <property type="component" value="Unassembled WGS sequence"/>
</dbReference>
<evidence type="ECO:0000259" key="2">
    <source>
        <dbReference type="Pfam" id="PF04909"/>
    </source>
</evidence>
<dbReference type="EMBL" id="JACSQD010000004">
    <property type="protein sequence ID" value="MBD7995719.1"/>
    <property type="molecule type" value="Genomic_DNA"/>
</dbReference>
<organism evidence="3 4">
    <name type="scientific">Arthrobacter gallicola</name>
    <dbReference type="NCBI Taxonomy" id="2762225"/>
    <lineage>
        <taxon>Bacteria</taxon>
        <taxon>Bacillati</taxon>
        <taxon>Actinomycetota</taxon>
        <taxon>Actinomycetes</taxon>
        <taxon>Micrococcales</taxon>
        <taxon>Micrococcaceae</taxon>
        <taxon>Arthrobacter</taxon>
    </lineage>
</organism>
<accession>A0ABR8UT27</accession>
<evidence type="ECO:0000256" key="1">
    <source>
        <dbReference type="ARBA" id="ARBA00038310"/>
    </source>
</evidence>
<evidence type="ECO:0000313" key="4">
    <source>
        <dbReference type="Proteomes" id="UP000609874"/>
    </source>
</evidence>
<sequence length="310" mass="33788">MSDALPYAGDVIDAHHHVWDLERNHYPWLTPEVTVPHRYGDYTAIKRSYLADDYLADIAGHRVTASVYMEAEWDPADPIGESRYIADVAAESGYPGAAVAQAWLDAPDVAATLAAQAAFPLVRSVRHKPGGAASRSEAMAGRRSLMSDPMWRAGYGLLARYGLHFELQTPWWNLGEATELARDFPETTLVINHSGVLLDRSPETVDGWRAALERIAACPNVVIKASGLCVEGVPFSAALNREVVLEMIRIFGPDRVMFGSNFPVDGMFATYGELLGSFLDITSSLSDAGKSAVFFDTANRVYRPLAANAA</sequence>
<dbReference type="RefSeq" id="WP_191808023.1">
    <property type="nucleotide sequence ID" value="NZ_JACSQD010000004.1"/>
</dbReference>
<feature type="domain" description="Amidohydrolase-related" evidence="2">
    <location>
        <begin position="12"/>
        <end position="303"/>
    </location>
</feature>
<dbReference type="PANTHER" id="PTHR43569">
    <property type="entry name" value="AMIDOHYDROLASE"/>
    <property type="match status" value="1"/>
</dbReference>
<reference evidence="3 4" key="1">
    <citation type="submission" date="2020-08" db="EMBL/GenBank/DDBJ databases">
        <title>A Genomic Blueprint of the Chicken Gut Microbiome.</title>
        <authorList>
            <person name="Gilroy R."/>
            <person name="Ravi A."/>
            <person name="Getino M."/>
            <person name="Pursley I."/>
            <person name="Horton D.L."/>
            <person name="Alikhan N.-F."/>
            <person name="Baker D."/>
            <person name="Gharbi K."/>
            <person name="Hall N."/>
            <person name="Watson M."/>
            <person name="Adriaenssens E.M."/>
            <person name="Foster-Nyarko E."/>
            <person name="Jarju S."/>
            <person name="Secka A."/>
            <person name="Antonio M."/>
            <person name="Oren A."/>
            <person name="Chaudhuri R."/>
            <person name="La Ragione R.M."/>
            <person name="Hildebrand F."/>
            <person name="Pallen M.J."/>
        </authorList>
    </citation>
    <scope>NUCLEOTIDE SEQUENCE [LARGE SCALE GENOMIC DNA]</scope>
    <source>
        <strain evidence="3 4">Sa2CUA1</strain>
    </source>
</reference>
<protein>
    <submittedName>
        <fullName evidence="3">Amidohydrolase family protein</fullName>
    </submittedName>
</protein>
<dbReference type="InterPro" id="IPR052350">
    <property type="entry name" value="Metallo-dep_Lactonases"/>
</dbReference>
<dbReference type="Gene3D" id="3.20.20.140">
    <property type="entry name" value="Metal-dependent hydrolases"/>
    <property type="match status" value="1"/>
</dbReference>
<dbReference type="SUPFAM" id="SSF51556">
    <property type="entry name" value="Metallo-dependent hydrolases"/>
    <property type="match status" value="1"/>
</dbReference>